<comment type="caution">
    <text evidence="1">The sequence shown here is derived from an EMBL/GenBank/DDBJ whole genome shotgun (WGS) entry which is preliminary data.</text>
</comment>
<gene>
    <name evidence="1" type="ORF">ALECFALPRED_008502</name>
</gene>
<proteinExistence type="predicted"/>
<protein>
    <submittedName>
        <fullName evidence="1">Uncharacterized protein</fullName>
    </submittedName>
</protein>
<dbReference type="Proteomes" id="UP000664203">
    <property type="component" value="Unassembled WGS sequence"/>
</dbReference>
<organism evidence="1 2">
    <name type="scientific">Alectoria fallacina</name>
    <dbReference type="NCBI Taxonomy" id="1903189"/>
    <lineage>
        <taxon>Eukaryota</taxon>
        <taxon>Fungi</taxon>
        <taxon>Dikarya</taxon>
        <taxon>Ascomycota</taxon>
        <taxon>Pezizomycotina</taxon>
        <taxon>Lecanoromycetes</taxon>
        <taxon>OSLEUM clade</taxon>
        <taxon>Lecanoromycetidae</taxon>
        <taxon>Lecanorales</taxon>
        <taxon>Lecanorineae</taxon>
        <taxon>Parmeliaceae</taxon>
        <taxon>Alectoria</taxon>
    </lineage>
</organism>
<evidence type="ECO:0000313" key="1">
    <source>
        <dbReference type="EMBL" id="CAF9940283.1"/>
    </source>
</evidence>
<accession>A0A8H3J4C4</accession>
<sequence length="343" mass="38288">MLQAPLSEVGLEVGVAEMLIKTPSTADATTTHKGEPNTLPYGSFSKLPGELRTLVWNEVLQSKKDVFNAFRFMGQQQPLMVATCPPNNDIDAAILRTSRAIYEETFPILYGKNRFAFHGPSQIPTFAFGELCSLSGRSSLSDPFRVSLERYRNVLVTSQICLPTPSSALEEAVLITASAQGRLSMLRSVTLSLTKPDTLSSFNSTRMSHNILGQETIWSFWADFFEPSSEQLSLTFPVLEDLCLRFSQWGLDASDASKLRIEPFLRRLRPSGGLQRLCIFDVKHKQNLNDFKYGFLMEGGIFKALENKNTILAEGIVSYKYLHTVSKGVRDILQRDGVPARYG</sequence>
<evidence type="ECO:0000313" key="2">
    <source>
        <dbReference type="Proteomes" id="UP000664203"/>
    </source>
</evidence>
<name>A0A8H3J4C4_9LECA</name>
<dbReference type="OrthoDB" id="62952at2759"/>
<dbReference type="EMBL" id="CAJPDR010000595">
    <property type="protein sequence ID" value="CAF9940283.1"/>
    <property type="molecule type" value="Genomic_DNA"/>
</dbReference>
<keyword evidence="2" id="KW-1185">Reference proteome</keyword>
<reference evidence="1" key="1">
    <citation type="submission" date="2021-03" db="EMBL/GenBank/DDBJ databases">
        <authorList>
            <person name="Tagirdzhanova G."/>
        </authorList>
    </citation>
    <scope>NUCLEOTIDE SEQUENCE</scope>
</reference>
<dbReference type="AlphaFoldDB" id="A0A8H3J4C4"/>